<gene>
    <name evidence="1" type="ORF">CC78DRAFT_532388</name>
</gene>
<dbReference type="InterPro" id="IPR021858">
    <property type="entry name" value="Fun_TF"/>
</dbReference>
<dbReference type="Pfam" id="PF11951">
    <property type="entry name" value="Fungal_trans_2"/>
    <property type="match status" value="1"/>
</dbReference>
<name>A0A9P4N704_9PLEO</name>
<protein>
    <submittedName>
        <fullName evidence="1">Uncharacterized protein</fullName>
    </submittedName>
</protein>
<evidence type="ECO:0000313" key="1">
    <source>
        <dbReference type="EMBL" id="KAF2265484.1"/>
    </source>
</evidence>
<dbReference type="AlphaFoldDB" id="A0A9P4N704"/>
<accession>A0A9P4N704</accession>
<reference evidence="2" key="1">
    <citation type="journal article" date="2020" name="Stud. Mycol.">
        <title>101 Dothideomycetes genomes: A test case for predicting lifestyles and emergence of pathogens.</title>
        <authorList>
            <person name="Haridas S."/>
            <person name="Albert R."/>
            <person name="Binder M."/>
            <person name="Bloem J."/>
            <person name="LaButti K."/>
            <person name="Salamov A."/>
            <person name="Andreopoulos B."/>
            <person name="Baker S."/>
            <person name="Barry K."/>
            <person name="Bills G."/>
            <person name="Bluhm B."/>
            <person name="Cannon C."/>
            <person name="Castanera R."/>
            <person name="Culley D."/>
            <person name="Daum C."/>
            <person name="Ezra D."/>
            <person name="Gonzalez J."/>
            <person name="Henrissat B."/>
            <person name="Kuo A."/>
            <person name="Liang C."/>
            <person name="Lipzen A."/>
            <person name="Lutzoni F."/>
            <person name="Magnuson J."/>
            <person name="Mondo S."/>
            <person name="Nolan M."/>
            <person name="Ohm R."/>
            <person name="Pangilinan J."/>
            <person name="Park H.-J."/>
            <person name="Ramirez L."/>
            <person name="Alfaro M."/>
            <person name="Sun H."/>
            <person name="Tritt A."/>
            <person name="Yoshinaga Y."/>
            <person name="Zwiers L.-H."/>
            <person name="Turgeon B."/>
            <person name="Goodwin S."/>
            <person name="Spatafora J."/>
            <person name="Crous P."/>
            <person name="Grigoriev I."/>
        </authorList>
    </citation>
    <scope>NUCLEOTIDE SEQUENCE [LARGE SCALE GENOMIC DNA]</scope>
    <source>
        <strain evidence="2">CBS 304.66</strain>
    </source>
</reference>
<organism evidence="1 2">
    <name type="scientific">Lojkania enalia</name>
    <dbReference type="NCBI Taxonomy" id="147567"/>
    <lineage>
        <taxon>Eukaryota</taxon>
        <taxon>Fungi</taxon>
        <taxon>Dikarya</taxon>
        <taxon>Ascomycota</taxon>
        <taxon>Pezizomycotina</taxon>
        <taxon>Dothideomycetes</taxon>
        <taxon>Pleosporomycetidae</taxon>
        <taxon>Pleosporales</taxon>
        <taxon>Pleosporales incertae sedis</taxon>
        <taxon>Lojkania</taxon>
    </lineage>
</organism>
<dbReference type="Proteomes" id="UP000800093">
    <property type="component" value="Unassembled WGS sequence"/>
</dbReference>
<dbReference type="PANTHER" id="PTHR38791:SF1">
    <property type="entry name" value="TRANSCRIPTION FACTOR, PUTATIVE-RELATED"/>
    <property type="match status" value="1"/>
</dbReference>
<proteinExistence type="predicted"/>
<dbReference type="InterPro" id="IPR053175">
    <property type="entry name" value="DHMBA_Reg_Transcription_Factor"/>
</dbReference>
<keyword evidence="2" id="KW-1185">Reference proteome</keyword>
<sequence length="453" mass="50673">MSNYAIELDQPPIQSEDCSRNLSTHGFPPIIANTITALGLAGIGNVYMDANFKREGTKWYLRALKMTNDAIVSPTEAKYDSTLLAAILLSMYESTINDKTVSAWSNHVEGSAMLIRMRGKSQFQNMASLRMYMQSLSLLSMNCIGKGETLPDFIHDLNKEFAKHGDPKNPVNLFQPTQIGAVDLRAHILNGIISDLPTIVDQAVKLDIQGKDVFDNAGDEWGYEVVRNNGNIPGVFESYYHIYTSVSAATTRNWVRYVRMYLHDIIRNALILGFSMSPPVFVSAKYIQLLQESTETLYLLQSEILASVPQQLHDIPNIMPPTTLRISTPPDMKSPKTGEKKLLWTNYRNESSPTPFISVSFAFSKDRLPVVRMSGYSVLWSIYMAGATPIATPESQQYVLKTLNRISTEFGIGQAKLLANALRAKIRLDEVAQSPFMVAPNYLPRVGWEDELT</sequence>
<comment type="caution">
    <text evidence="1">The sequence shown here is derived from an EMBL/GenBank/DDBJ whole genome shotgun (WGS) entry which is preliminary data.</text>
</comment>
<dbReference type="EMBL" id="ML986605">
    <property type="protein sequence ID" value="KAF2265484.1"/>
    <property type="molecule type" value="Genomic_DNA"/>
</dbReference>
<dbReference type="OrthoDB" id="2991872at2759"/>
<evidence type="ECO:0000313" key="2">
    <source>
        <dbReference type="Proteomes" id="UP000800093"/>
    </source>
</evidence>
<dbReference type="PANTHER" id="PTHR38791">
    <property type="entry name" value="ZN(II)2CYS6 TRANSCRIPTION FACTOR (EUROFUNG)-RELATED-RELATED"/>
    <property type="match status" value="1"/>
</dbReference>